<evidence type="ECO:0000259" key="10">
    <source>
        <dbReference type="PROSITE" id="PS51349"/>
    </source>
</evidence>
<evidence type="ECO:0000313" key="12">
    <source>
        <dbReference type="Proteomes" id="UP000284868"/>
    </source>
</evidence>
<dbReference type="RefSeq" id="WP_118365174.1">
    <property type="nucleotide sequence ID" value="NZ_CAJKGD010000011.1"/>
</dbReference>
<comment type="similarity">
    <text evidence="5">Belongs to the FMN-dependent alpha-hydroxy acid dehydrogenase family.</text>
</comment>
<feature type="binding site" evidence="9">
    <location>
        <begin position="267"/>
        <end position="271"/>
    </location>
    <ligand>
        <name>FMN</name>
        <dbReference type="ChEBI" id="CHEBI:58210"/>
    </ligand>
</feature>
<feature type="binding site" evidence="9">
    <location>
        <position position="239"/>
    </location>
    <ligand>
        <name>glyoxylate</name>
        <dbReference type="ChEBI" id="CHEBI:36655"/>
    </ligand>
</feature>
<keyword evidence="4" id="KW-0560">Oxidoreductase</keyword>
<comment type="caution">
    <text evidence="11">The sequence shown here is derived from an EMBL/GenBank/DDBJ whole genome shotgun (WGS) entry which is preliminary data.</text>
</comment>
<evidence type="ECO:0000256" key="6">
    <source>
        <dbReference type="ARBA" id="ARBA00029513"/>
    </source>
</evidence>
<dbReference type="CDD" id="cd02809">
    <property type="entry name" value="alpha_hydroxyacid_oxid_FMN"/>
    <property type="match status" value="1"/>
</dbReference>
<dbReference type="PANTHER" id="PTHR10578">
    <property type="entry name" value="S -2-HYDROXY-ACID OXIDASE-RELATED"/>
    <property type="match status" value="1"/>
</dbReference>
<dbReference type="InterPro" id="IPR000262">
    <property type="entry name" value="FMN-dep_DH"/>
</dbReference>
<dbReference type="InterPro" id="IPR013785">
    <property type="entry name" value="Aldolase_TIM"/>
</dbReference>
<name>A0A415PR63_9FIRM</name>
<keyword evidence="3 9" id="KW-0288">FMN</keyword>
<keyword evidence="12" id="KW-1185">Reference proteome</keyword>
<protein>
    <recommendedName>
        <fullName evidence="6">L-lactate oxidase</fullName>
    </recommendedName>
</protein>
<accession>A0A415PR63</accession>
<dbReference type="Proteomes" id="UP000284868">
    <property type="component" value="Unassembled WGS sequence"/>
</dbReference>
<dbReference type="AlphaFoldDB" id="A0A415PR63"/>
<feature type="binding site" evidence="9">
    <location>
        <position position="234"/>
    </location>
    <ligand>
        <name>FMN</name>
        <dbReference type="ChEBI" id="CHEBI:58210"/>
    </ligand>
</feature>
<evidence type="ECO:0000313" key="11">
    <source>
        <dbReference type="EMBL" id="RHM15233.1"/>
    </source>
</evidence>
<feature type="domain" description="FMN hydroxy acid dehydrogenase" evidence="10">
    <location>
        <begin position="37"/>
        <end position="340"/>
    </location>
</feature>
<reference evidence="11 12" key="1">
    <citation type="submission" date="2018-08" db="EMBL/GenBank/DDBJ databases">
        <title>A genome reference for cultivated species of the human gut microbiota.</title>
        <authorList>
            <person name="Zou Y."/>
            <person name="Xue W."/>
            <person name="Luo G."/>
        </authorList>
    </citation>
    <scope>NUCLEOTIDE SEQUENCE [LARGE SCALE GENOMIC DNA]</scope>
    <source>
        <strain evidence="11 12">AF35-6BH</strain>
    </source>
</reference>
<evidence type="ECO:0000256" key="9">
    <source>
        <dbReference type="PIRSR" id="PIRSR000138-2"/>
    </source>
</evidence>
<feature type="binding site" evidence="9">
    <location>
        <begin position="290"/>
        <end position="291"/>
    </location>
    <ligand>
        <name>FMN</name>
        <dbReference type="ChEBI" id="CHEBI:58210"/>
    </ligand>
</feature>
<feature type="active site" description="Proton acceptor" evidence="8">
    <location>
        <position position="236"/>
    </location>
</feature>
<dbReference type="Pfam" id="PF01070">
    <property type="entry name" value="FMN_dh"/>
    <property type="match status" value="1"/>
</dbReference>
<evidence type="ECO:0000256" key="5">
    <source>
        <dbReference type="ARBA" id="ARBA00024042"/>
    </source>
</evidence>
<feature type="binding site" evidence="9">
    <location>
        <position position="236"/>
    </location>
    <ligand>
        <name>FMN</name>
        <dbReference type="ChEBI" id="CHEBI:58210"/>
    </ligand>
</feature>
<dbReference type="GO" id="GO:0016491">
    <property type="term" value="F:oxidoreductase activity"/>
    <property type="evidence" value="ECO:0007669"/>
    <property type="project" value="UniProtKB-KW"/>
</dbReference>
<sequence>MENWQEVYASAKQRCHKCRCCPQCNGAACRGETPGPGGKGSGNAFVRNIDMLKQVFITMDTISENTEISTQTDFFGYEVSLPVYAAPISGIRLNYGADLDDLTYTQELVEGCLAAGSLAFSGDGMYDEMFCGPMDIIAKHQGYGIPTIKPWSESDMEWRIKLAKEGKALAIASDIDASGLTNLRNSVTPVGFKNVEELKKIKKMAEMPVILKGILSVKGARKALEAGVDGIIVSNHGGRVLDDCLSGIEVLEDIVKAVDGRMKIFVDGGFRSGNDVFKALALGADGVLIGRPISHAVIGDGANGVKLYLEKIQLELKEAMAMAGCKTIKDIQREHVCVKF</sequence>
<comment type="catalytic activity">
    <reaction evidence="7">
        <text>(S)-lactate + O2 = pyruvate + H2O2</text>
        <dbReference type="Rhea" id="RHEA:55868"/>
        <dbReference type="ChEBI" id="CHEBI:15361"/>
        <dbReference type="ChEBI" id="CHEBI:15379"/>
        <dbReference type="ChEBI" id="CHEBI:16240"/>
        <dbReference type="ChEBI" id="CHEBI:16651"/>
    </reaction>
    <physiologicalReaction direction="left-to-right" evidence="7">
        <dbReference type="Rhea" id="RHEA:55869"/>
    </physiologicalReaction>
</comment>
<evidence type="ECO:0000256" key="1">
    <source>
        <dbReference type="ARBA" id="ARBA00001917"/>
    </source>
</evidence>
<dbReference type="Gene3D" id="3.20.20.70">
    <property type="entry name" value="Aldolase class I"/>
    <property type="match status" value="1"/>
</dbReference>
<evidence type="ECO:0000256" key="7">
    <source>
        <dbReference type="ARBA" id="ARBA00048754"/>
    </source>
</evidence>
<dbReference type="PIRSF" id="PIRSF000138">
    <property type="entry name" value="Al-hdrx_acd_dh"/>
    <property type="match status" value="1"/>
</dbReference>
<evidence type="ECO:0000256" key="8">
    <source>
        <dbReference type="PIRSR" id="PIRSR000138-1"/>
    </source>
</evidence>
<dbReference type="OrthoDB" id="9770452at2"/>
<evidence type="ECO:0000256" key="3">
    <source>
        <dbReference type="ARBA" id="ARBA00022643"/>
    </source>
</evidence>
<evidence type="ECO:0000256" key="4">
    <source>
        <dbReference type="ARBA" id="ARBA00023002"/>
    </source>
</evidence>
<dbReference type="InterPro" id="IPR037396">
    <property type="entry name" value="FMN_HAD"/>
</dbReference>
<comment type="cofactor">
    <cofactor evidence="1">
        <name>FMN</name>
        <dbReference type="ChEBI" id="CHEBI:58210"/>
    </cofactor>
</comment>
<keyword evidence="2 9" id="KW-0285">Flavoprotein</keyword>
<dbReference type="PROSITE" id="PS51349">
    <property type="entry name" value="FMN_HYDROXY_ACID_DH_2"/>
    <property type="match status" value="1"/>
</dbReference>
<dbReference type="GO" id="GO:0010181">
    <property type="term" value="F:FMN binding"/>
    <property type="evidence" value="ECO:0007669"/>
    <property type="project" value="InterPro"/>
</dbReference>
<feature type="binding site" evidence="9">
    <location>
        <position position="212"/>
    </location>
    <ligand>
        <name>FMN</name>
        <dbReference type="ChEBI" id="CHEBI:58210"/>
    </ligand>
</feature>
<proteinExistence type="inferred from homology"/>
<dbReference type="SUPFAM" id="SSF51395">
    <property type="entry name" value="FMN-linked oxidoreductases"/>
    <property type="match status" value="1"/>
</dbReference>
<gene>
    <name evidence="11" type="ORF">DWZ83_00845</name>
</gene>
<dbReference type="EMBL" id="QRPK01000002">
    <property type="protein sequence ID" value="RHM15233.1"/>
    <property type="molecule type" value="Genomic_DNA"/>
</dbReference>
<dbReference type="PANTHER" id="PTHR10578:SF107">
    <property type="entry name" value="2-HYDROXYACID OXIDASE 1"/>
    <property type="match status" value="1"/>
</dbReference>
<evidence type="ECO:0000256" key="2">
    <source>
        <dbReference type="ARBA" id="ARBA00022630"/>
    </source>
</evidence>
<dbReference type="InterPro" id="IPR012133">
    <property type="entry name" value="Alpha-hydoxy_acid_DH_FMN"/>
</dbReference>
<organism evidence="11 12">
    <name type="scientific">Amedibacillus dolichus</name>
    <dbReference type="NCBI Taxonomy" id="31971"/>
    <lineage>
        <taxon>Bacteria</taxon>
        <taxon>Bacillati</taxon>
        <taxon>Bacillota</taxon>
        <taxon>Erysipelotrichia</taxon>
        <taxon>Erysipelotrichales</taxon>
        <taxon>Erysipelotrichaceae</taxon>
        <taxon>Amedibacillus</taxon>
    </lineage>
</organism>